<feature type="compositionally biased region" description="Basic residues" evidence="1">
    <location>
        <begin position="24"/>
        <end position="37"/>
    </location>
</feature>
<dbReference type="Proteomes" id="UP000521872">
    <property type="component" value="Unassembled WGS sequence"/>
</dbReference>
<proteinExistence type="predicted"/>
<name>A0A8H4QVE2_9AGAR</name>
<dbReference type="EMBL" id="JAACJL010000030">
    <property type="protein sequence ID" value="KAF4617926.1"/>
    <property type="molecule type" value="Genomic_DNA"/>
</dbReference>
<feature type="compositionally biased region" description="Low complexity" evidence="1">
    <location>
        <begin position="39"/>
        <end position="58"/>
    </location>
</feature>
<evidence type="ECO:0000313" key="3">
    <source>
        <dbReference type="Proteomes" id="UP000521872"/>
    </source>
</evidence>
<dbReference type="AlphaFoldDB" id="A0A8H4QVE2"/>
<accession>A0A8H4QVE2</accession>
<feature type="region of interest" description="Disordered" evidence="1">
    <location>
        <begin position="1"/>
        <end position="62"/>
    </location>
</feature>
<dbReference type="PANTHER" id="PTHR39398">
    <property type="entry name" value="YALI0F14311P"/>
    <property type="match status" value="1"/>
</dbReference>
<sequence length="422" mass="46852">MSQSNNRGAYRGTAAASSGEHGRGTRSHSRARGRGRGRGSFSTNPNPNPNTNLGHTPNRVNAPMAEFEGSSRTQTEPETDPVSMSAATAMQRRRMNLMASVSRSSGLEKDGDDLKSYRTQVEYRAFIQEKVDHLFKTYSHTASETERAKKHRFDAQENILILFRKSPISSSRLREGVASSKRNDDFALEVYQTSLYLSALFEAPKQTISIIPHLFPPQHEPSDSQTKLPRPPSMSCVLISLLHHLVTSYPSQSQYFQQLDAIPKDQLPGTSKAAVWLKSLAKSVRTRNYAAFADLSNKSSLLAVLLPEKDKVPASQGTAASWKSDPDQGLKAVLLLTEILRNKVAETTWNVICASYRELNQNSLKTTSWLSRSLCLESIYDSSFNITAENWLVTKSAAAPEGPGHVRRKEGVEGRWIVCKVR</sequence>
<gene>
    <name evidence="2" type="ORF">D9613_005763</name>
</gene>
<organism evidence="2 3">
    <name type="scientific">Agrocybe pediades</name>
    <dbReference type="NCBI Taxonomy" id="84607"/>
    <lineage>
        <taxon>Eukaryota</taxon>
        <taxon>Fungi</taxon>
        <taxon>Dikarya</taxon>
        <taxon>Basidiomycota</taxon>
        <taxon>Agaricomycotina</taxon>
        <taxon>Agaricomycetes</taxon>
        <taxon>Agaricomycetidae</taxon>
        <taxon>Agaricales</taxon>
        <taxon>Agaricineae</taxon>
        <taxon>Strophariaceae</taxon>
        <taxon>Agrocybe</taxon>
    </lineage>
</organism>
<protein>
    <submittedName>
        <fullName evidence="2">Uncharacterized protein</fullName>
    </submittedName>
</protein>
<dbReference type="PANTHER" id="PTHR39398:SF1">
    <property type="entry name" value="CSN8_PSMD8_EIF3K DOMAIN-CONTAINING PROTEIN"/>
    <property type="match status" value="1"/>
</dbReference>
<reference evidence="2 3" key="1">
    <citation type="submission" date="2019-12" db="EMBL/GenBank/DDBJ databases">
        <authorList>
            <person name="Floudas D."/>
            <person name="Bentzer J."/>
            <person name="Ahren D."/>
            <person name="Johansson T."/>
            <person name="Persson P."/>
            <person name="Tunlid A."/>
        </authorList>
    </citation>
    <scope>NUCLEOTIDE SEQUENCE [LARGE SCALE GENOMIC DNA]</scope>
    <source>
        <strain evidence="2 3">CBS 102.39</strain>
    </source>
</reference>
<keyword evidence="3" id="KW-1185">Reference proteome</keyword>
<evidence type="ECO:0000256" key="1">
    <source>
        <dbReference type="SAM" id="MobiDB-lite"/>
    </source>
</evidence>
<comment type="caution">
    <text evidence="2">The sequence shown here is derived from an EMBL/GenBank/DDBJ whole genome shotgun (WGS) entry which is preliminary data.</text>
</comment>
<evidence type="ECO:0000313" key="2">
    <source>
        <dbReference type="EMBL" id="KAF4617926.1"/>
    </source>
</evidence>